<accession>A0A4Y8WAE9</accession>
<dbReference type="PROSITE" id="PS51257">
    <property type="entry name" value="PROKAR_LIPOPROTEIN"/>
    <property type="match status" value="1"/>
</dbReference>
<dbReference type="NCBIfam" id="TIGR02747">
    <property type="entry name" value="TraV"/>
    <property type="match status" value="1"/>
</dbReference>
<name>A0A4Y8WAE9_9VIBR</name>
<dbReference type="RefSeq" id="WP_134837456.1">
    <property type="nucleotide sequence ID" value="NZ_SATR01000074.1"/>
</dbReference>
<dbReference type="AlphaFoldDB" id="A0A4Y8WAE9"/>
<dbReference type="EMBL" id="SATR01000074">
    <property type="protein sequence ID" value="TFH89368.1"/>
    <property type="molecule type" value="Genomic_DNA"/>
</dbReference>
<feature type="chain" id="PRO_5021443500" evidence="1">
    <location>
        <begin position="22"/>
        <end position="128"/>
    </location>
</feature>
<keyword evidence="3" id="KW-1185">Reference proteome</keyword>
<gene>
    <name evidence="2" type="primary">traV</name>
    <name evidence="2" type="ORF">ELS82_22615</name>
</gene>
<protein>
    <submittedName>
        <fullName evidence="2">Type IV conjugative transfer system protein TraV</fullName>
    </submittedName>
</protein>
<evidence type="ECO:0000313" key="2">
    <source>
        <dbReference type="EMBL" id="TFH89368.1"/>
    </source>
</evidence>
<dbReference type="OrthoDB" id="5641150at2"/>
<reference evidence="2 3" key="1">
    <citation type="submission" date="2019-01" db="EMBL/GenBank/DDBJ databases">
        <title>Vibrio BEI176 sp. nov, a marine bacterium isolated from China: eastern marignal seas.</title>
        <authorList>
            <person name="Li B."/>
        </authorList>
    </citation>
    <scope>NUCLEOTIDE SEQUENCE [LARGE SCALE GENOMIC DNA]</scope>
    <source>
        <strain evidence="2 3">BEI176</strain>
    </source>
</reference>
<keyword evidence="1" id="KW-0732">Signal</keyword>
<comment type="caution">
    <text evidence="2">The sequence shown here is derived from an EMBL/GenBank/DDBJ whole genome shotgun (WGS) entry which is preliminary data.</text>
</comment>
<evidence type="ECO:0000313" key="3">
    <source>
        <dbReference type="Proteomes" id="UP000297753"/>
    </source>
</evidence>
<feature type="signal peptide" evidence="1">
    <location>
        <begin position="1"/>
        <end position="21"/>
    </location>
</feature>
<dbReference type="Pfam" id="PF09676">
    <property type="entry name" value="TraV"/>
    <property type="match status" value="1"/>
</dbReference>
<organism evidence="2 3">
    <name type="scientific">Vibrio ouci</name>
    <dbReference type="NCBI Taxonomy" id="2499078"/>
    <lineage>
        <taxon>Bacteria</taxon>
        <taxon>Pseudomonadati</taxon>
        <taxon>Pseudomonadota</taxon>
        <taxon>Gammaproteobacteria</taxon>
        <taxon>Vibrionales</taxon>
        <taxon>Vibrionaceae</taxon>
        <taxon>Vibrio</taxon>
    </lineage>
</organism>
<dbReference type="Proteomes" id="UP000297753">
    <property type="component" value="Unassembled WGS sequence"/>
</dbReference>
<evidence type="ECO:0000256" key="1">
    <source>
        <dbReference type="SAM" id="SignalP"/>
    </source>
</evidence>
<proteinExistence type="predicted"/>
<sequence>MCKLSSLLACTLLLMGCAAGLGEDYSCSNVGGVSGCTSMDEVRRNIDRYKAPGNLATSKATHVIPTDFMTLPRRTRQGEPARTDDVVKKVTVFPFIDKNGHYIDTTDIYLILDDSRWTGRPVQAIWKD</sequence>
<dbReference type="InterPro" id="IPR014118">
    <property type="entry name" value="T4SS_TraV"/>
</dbReference>